<evidence type="ECO:0000313" key="1">
    <source>
        <dbReference type="EMBL" id="KAF6410468.1"/>
    </source>
</evidence>
<dbReference type="Proteomes" id="UP000593571">
    <property type="component" value="Unassembled WGS sequence"/>
</dbReference>
<dbReference type="AlphaFoldDB" id="A0A7J8CI05"/>
<accession>A0A7J8CI05</accession>
<comment type="caution">
    <text evidence="1">The sequence shown here is derived from an EMBL/GenBank/DDBJ whole genome shotgun (WGS) entry which is preliminary data.</text>
</comment>
<proteinExistence type="predicted"/>
<evidence type="ECO:0000313" key="2">
    <source>
        <dbReference type="Proteomes" id="UP000593571"/>
    </source>
</evidence>
<protein>
    <submittedName>
        <fullName evidence="1">Uncharacterized protein</fullName>
    </submittedName>
</protein>
<name>A0A7J8CI05_ROUAE</name>
<organism evidence="1 2">
    <name type="scientific">Rousettus aegyptiacus</name>
    <name type="common">Egyptian fruit bat</name>
    <name type="synonym">Pteropus aegyptiacus</name>
    <dbReference type="NCBI Taxonomy" id="9407"/>
    <lineage>
        <taxon>Eukaryota</taxon>
        <taxon>Metazoa</taxon>
        <taxon>Chordata</taxon>
        <taxon>Craniata</taxon>
        <taxon>Vertebrata</taxon>
        <taxon>Euteleostomi</taxon>
        <taxon>Mammalia</taxon>
        <taxon>Eutheria</taxon>
        <taxon>Laurasiatheria</taxon>
        <taxon>Chiroptera</taxon>
        <taxon>Yinpterochiroptera</taxon>
        <taxon>Pteropodoidea</taxon>
        <taxon>Pteropodidae</taxon>
        <taxon>Rousettinae</taxon>
        <taxon>Rousettus</taxon>
    </lineage>
</organism>
<gene>
    <name evidence="1" type="ORF">HJG63_009012</name>
</gene>
<reference evidence="1 2" key="1">
    <citation type="journal article" date="2020" name="Nature">
        <title>Six reference-quality genomes reveal evolution of bat adaptations.</title>
        <authorList>
            <person name="Jebb D."/>
            <person name="Huang Z."/>
            <person name="Pippel M."/>
            <person name="Hughes G.M."/>
            <person name="Lavrichenko K."/>
            <person name="Devanna P."/>
            <person name="Winkler S."/>
            <person name="Jermiin L.S."/>
            <person name="Skirmuntt E.C."/>
            <person name="Katzourakis A."/>
            <person name="Burkitt-Gray L."/>
            <person name="Ray D.A."/>
            <person name="Sullivan K.A.M."/>
            <person name="Roscito J.G."/>
            <person name="Kirilenko B.M."/>
            <person name="Davalos L.M."/>
            <person name="Corthals A.P."/>
            <person name="Power M.L."/>
            <person name="Jones G."/>
            <person name="Ransome R.D."/>
            <person name="Dechmann D.K.N."/>
            <person name="Locatelli A.G."/>
            <person name="Puechmaille S.J."/>
            <person name="Fedrigo O."/>
            <person name="Jarvis E.D."/>
            <person name="Hiller M."/>
            <person name="Vernes S.C."/>
            <person name="Myers E.W."/>
            <person name="Teeling E.C."/>
        </authorList>
    </citation>
    <scope>NUCLEOTIDE SEQUENCE [LARGE SCALE GENOMIC DNA]</scope>
    <source>
        <strain evidence="1">MRouAeg1</strain>
        <tissue evidence="1">Muscle</tissue>
    </source>
</reference>
<sequence length="127" mass="14172">MLLDSQIYYFIMSQYDWFIASSPHLSQSSTVTPLTLLSSGLSLHSSFPKFLLSPLLQPENNFLGNKYKNEVFQQGRLASRTKKYSSTFSVTKQNIAKVERREPASQDSASNYAAQVSSWAVPGGLRG</sequence>
<dbReference type="EMBL" id="JACASE010000014">
    <property type="protein sequence ID" value="KAF6410468.1"/>
    <property type="molecule type" value="Genomic_DNA"/>
</dbReference>
<keyword evidence="2" id="KW-1185">Reference proteome</keyword>